<comment type="caution">
    <text evidence="1">The sequence shown here is derived from an EMBL/GenBank/DDBJ whole genome shotgun (WGS) entry which is preliminary data.</text>
</comment>
<name>X1VD14_9ZZZZ</name>
<reference evidence="1" key="1">
    <citation type="journal article" date="2014" name="Front. Microbiol.">
        <title>High frequency of phylogenetically diverse reductive dehalogenase-homologous genes in deep subseafloor sedimentary metagenomes.</title>
        <authorList>
            <person name="Kawai M."/>
            <person name="Futagami T."/>
            <person name="Toyoda A."/>
            <person name="Takaki Y."/>
            <person name="Nishi S."/>
            <person name="Hori S."/>
            <person name="Arai W."/>
            <person name="Tsubouchi T."/>
            <person name="Morono Y."/>
            <person name="Uchiyama I."/>
            <person name="Ito T."/>
            <person name="Fujiyama A."/>
            <person name="Inagaki F."/>
            <person name="Takami H."/>
        </authorList>
    </citation>
    <scope>NUCLEOTIDE SEQUENCE</scope>
    <source>
        <strain evidence="1">Expedition CK06-06</strain>
    </source>
</reference>
<gene>
    <name evidence="1" type="ORF">S12H4_44780</name>
</gene>
<sequence length="60" mass="6957">VDMFDFTLFASAWGTRFGRSDWIGRCDLAEPGDLVVDAFDLAAFAGQWLRVERWRRDNDD</sequence>
<dbReference type="AlphaFoldDB" id="X1VD14"/>
<evidence type="ECO:0000313" key="1">
    <source>
        <dbReference type="EMBL" id="GAJ04200.1"/>
    </source>
</evidence>
<dbReference type="Gene3D" id="1.10.1330.10">
    <property type="entry name" value="Dockerin domain"/>
    <property type="match status" value="1"/>
</dbReference>
<dbReference type="EMBL" id="BARW01027624">
    <property type="protein sequence ID" value="GAJ04200.1"/>
    <property type="molecule type" value="Genomic_DNA"/>
</dbReference>
<organism evidence="1">
    <name type="scientific">marine sediment metagenome</name>
    <dbReference type="NCBI Taxonomy" id="412755"/>
    <lineage>
        <taxon>unclassified sequences</taxon>
        <taxon>metagenomes</taxon>
        <taxon>ecological metagenomes</taxon>
    </lineage>
</organism>
<proteinExistence type="predicted"/>
<accession>X1VD14</accession>
<protein>
    <submittedName>
        <fullName evidence="1">Uncharacterized protein</fullName>
    </submittedName>
</protein>
<feature type="non-terminal residue" evidence="1">
    <location>
        <position position="1"/>
    </location>
</feature>
<dbReference type="InterPro" id="IPR036439">
    <property type="entry name" value="Dockerin_dom_sf"/>
</dbReference>
<dbReference type="GO" id="GO:0000272">
    <property type="term" value="P:polysaccharide catabolic process"/>
    <property type="evidence" value="ECO:0007669"/>
    <property type="project" value="InterPro"/>
</dbReference>